<accession>A0ABD0JZR9</accession>
<keyword evidence="3" id="KW-1185">Reference proteome</keyword>
<evidence type="ECO:0000313" key="2">
    <source>
        <dbReference type="EMBL" id="KAK7480224.1"/>
    </source>
</evidence>
<protein>
    <submittedName>
        <fullName evidence="2">Uncharacterized protein</fullName>
    </submittedName>
</protein>
<dbReference type="Proteomes" id="UP001519460">
    <property type="component" value="Unassembled WGS sequence"/>
</dbReference>
<dbReference type="AlphaFoldDB" id="A0ABD0JZR9"/>
<gene>
    <name evidence="2" type="ORF">BaRGS_00028500</name>
</gene>
<feature type="region of interest" description="Disordered" evidence="1">
    <location>
        <begin position="406"/>
        <end position="462"/>
    </location>
</feature>
<feature type="region of interest" description="Disordered" evidence="1">
    <location>
        <begin position="474"/>
        <end position="570"/>
    </location>
</feature>
<organism evidence="2 3">
    <name type="scientific">Batillaria attramentaria</name>
    <dbReference type="NCBI Taxonomy" id="370345"/>
    <lineage>
        <taxon>Eukaryota</taxon>
        <taxon>Metazoa</taxon>
        <taxon>Spiralia</taxon>
        <taxon>Lophotrochozoa</taxon>
        <taxon>Mollusca</taxon>
        <taxon>Gastropoda</taxon>
        <taxon>Caenogastropoda</taxon>
        <taxon>Sorbeoconcha</taxon>
        <taxon>Cerithioidea</taxon>
        <taxon>Batillariidae</taxon>
        <taxon>Batillaria</taxon>
    </lineage>
</organism>
<comment type="caution">
    <text evidence="2">The sequence shown here is derived from an EMBL/GenBank/DDBJ whole genome shotgun (WGS) entry which is preliminary data.</text>
</comment>
<feature type="non-terminal residue" evidence="2">
    <location>
        <position position="1"/>
    </location>
</feature>
<feature type="compositionally biased region" description="Basic and acidic residues" evidence="1">
    <location>
        <begin position="481"/>
        <end position="493"/>
    </location>
</feature>
<feature type="compositionally biased region" description="Polar residues" evidence="1">
    <location>
        <begin position="494"/>
        <end position="515"/>
    </location>
</feature>
<sequence>ARKKMSGHQESSTLPPATDSPSQAAAPNSASRNHRDLIPLRTKEDVENLLQGIHMNFIDKIEIHESGLMDELISLGVASDPDNDSLDPRARPKRRDRARRLWHILLRINHEKFITLVLPVLCEKIGFIIPQQFWKPPGETTDGTNKGQVNDIEHPCTYCEIKGRVRAEDMADFLFQQTIIDANSYREFTRDGRGRTEWDWDSMFKMFVNVSRQKAADIEPHLKKMLKDHGLHIPDNLVDKTTSGFQCSCGSKKRRTARRLMPSLRRWRYALSATSESSLIPASDYSSDGSVRSSDSQLTAFGEPDHLKKFKHRSPSKKRPSLLVAVASGLFERSLSGKDCEDSDLTGTELSGSLADAKVTLQPYAKDTGFPDGQEKRVDAGEHTEYSADQIDAETLKASVKSPTVYSNTFPRTYSTASRSDRQQRQDGTYLEPKITHSPSESEPPLSSSSSNSRPSDSAEVEDTMKVLETVLDQHGSNLKEVSEITEHKKSTEQESSYTPHQPTSMSNDTENAASQRPLHQRAESYDEEAHVPGMSAGSTRLGNETSADPSHVQSGAGVNDESNAEDELHAASQNNDQDVLHQFVAQRVHTSAVLSSLLHKVNPDVRRELTPLVSVCSQLEDDYSGIRELVRSGSTDSFRQDCKDISELCKELIDRGRTFTMCGIILNTLNTMSTEHTHEDARQAASDTFVRIEEIMNEVSQKLANIDGSYESTDLMKTLVALIEKFLNRFDSDPAGTN</sequence>
<evidence type="ECO:0000313" key="3">
    <source>
        <dbReference type="Proteomes" id="UP001519460"/>
    </source>
</evidence>
<reference evidence="2 3" key="1">
    <citation type="journal article" date="2023" name="Sci. Data">
        <title>Genome assembly of the Korean intertidal mud-creeper Batillaria attramentaria.</title>
        <authorList>
            <person name="Patra A.K."/>
            <person name="Ho P.T."/>
            <person name="Jun S."/>
            <person name="Lee S.J."/>
            <person name="Kim Y."/>
            <person name="Won Y.J."/>
        </authorList>
    </citation>
    <scope>NUCLEOTIDE SEQUENCE [LARGE SCALE GENOMIC DNA]</scope>
    <source>
        <strain evidence="2">Wonlab-2016</strain>
    </source>
</reference>
<name>A0ABD0JZR9_9CAEN</name>
<evidence type="ECO:0000256" key="1">
    <source>
        <dbReference type="SAM" id="MobiDB-lite"/>
    </source>
</evidence>
<feature type="compositionally biased region" description="Low complexity" evidence="1">
    <location>
        <begin position="20"/>
        <end position="31"/>
    </location>
</feature>
<feature type="compositionally biased region" description="Polar residues" evidence="1">
    <location>
        <begin position="406"/>
        <end position="418"/>
    </location>
</feature>
<feature type="compositionally biased region" description="Basic and acidic residues" evidence="1">
    <location>
        <begin position="521"/>
        <end position="531"/>
    </location>
</feature>
<dbReference type="EMBL" id="JACVVK020000285">
    <property type="protein sequence ID" value="KAK7480224.1"/>
    <property type="molecule type" value="Genomic_DNA"/>
</dbReference>
<proteinExistence type="predicted"/>
<feature type="compositionally biased region" description="Low complexity" evidence="1">
    <location>
        <begin position="438"/>
        <end position="458"/>
    </location>
</feature>
<feature type="region of interest" description="Disordered" evidence="1">
    <location>
        <begin position="280"/>
        <end position="314"/>
    </location>
</feature>
<feature type="region of interest" description="Disordered" evidence="1">
    <location>
        <begin position="1"/>
        <end position="38"/>
    </location>
</feature>
<feature type="compositionally biased region" description="Low complexity" evidence="1">
    <location>
        <begin position="283"/>
        <end position="296"/>
    </location>
</feature>
<feature type="compositionally biased region" description="Polar residues" evidence="1">
    <location>
        <begin position="537"/>
        <end position="554"/>
    </location>
</feature>